<dbReference type="InterPro" id="IPR019819">
    <property type="entry name" value="Carboxylesterase_B_CS"/>
</dbReference>
<evidence type="ECO:0000256" key="2">
    <source>
        <dbReference type="SAM" id="MobiDB-lite"/>
    </source>
</evidence>
<proteinExistence type="predicted"/>
<dbReference type="PROSITE" id="PS00941">
    <property type="entry name" value="CARBOXYLESTERASE_B_2"/>
    <property type="match status" value="1"/>
</dbReference>
<dbReference type="InterPro" id="IPR050309">
    <property type="entry name" value="Type-B_Carboxylest/Lipase"/>
</dbReference>
<dbReference type="Pfam" id="PF00135">
    <property type="entry name" value="COesterase"/>
    <property type="match status" value="1"/>
</dbReference>
<feature type="region of interest" description="Disordered" evidence="2">
    <location>
        <begin position="1"/>
        <end position="20"/>
    </location>
</feature>
<keyword evidence="5" id="KW-1185">Reference proteome</keyword>
<reference evidence="4 5" key="1">
    <citation type="submission" date="2024-08" db="EMBL/GenBank/DDBJ databases">
        <authorList>
            <person name="Will J Nash"/>
            <person name="Angela Man"/>
            <person name="Seanna McTaggart"/>
            <person name="Kendall Baker"/>
            <person name="Tom Barker"/>
            <person name="Leah Catchpole"/>
            <person name="Alex Durrant"/>
            <person name="Karim Gharbi"/>
            <person name="Naomi Irish"/>
            <person name="Gemy Kaithakottil"/>
            <person name="Debby Ku"/>
            <person name="Aaliyah Providence"/>
            <person name="Felix Shaw"/>
            <person name="David Swarbreck"/>
            <person name="Chris Watkins"/>
            <person name="Ann M. McCartney"/>
            <person name="Giulio Formenti"/>
            <person name="Alice Mouton"/>
            <person name="Noel Vella"/>
            <person name="Bjorn M von Reumont"/>
            <person name="Adriana Vella"/>
            <person name="Wilfried Haerty"/>
        </authorList>
    </citation>
    <scope>NUCLEOTIDE SEQUENCE [LARGE SCALE GENOMIC DNA]</scope>
</reference>
<feature type="compositionally biased region" description="Low complexity" evidence="2">
    <location>
        <begin position="358"/>
        <end position="368"/>
    </location>
</feature>
<dbReference type="InterPro" id="IPR029058">
    <property type="entry name" value="AB_hydrolase_fold"/>
</dbReference>
<feature type="compositionally biased region" description="Basic and acidic residues" evidence="2">
    <location>
        <begin position="1"/>
        <end position="17"/>
    </location>
</feature>
<evidence type="ECO:0000313" key="4">
    <source>
        <dbReference type="EMBL" id="CAL7942011.1"/>
    </source>
</evidence>
<evidence type="ECO:0000256" key="1">
    <source>
        <dbReference type="ARBA" id="ARBA00023180"/>
    </source>
</evidence>
<sequence length="709" mass="81117">MEHAWETHEKEENETSGRLRGTFGTAPRISRVNQPDLLAWPAIVAQLDAVRLLHATQPHSDVGDRAVRYSKMHARQRGHVCKWWLLAFVLFLTLIDTNGHFSRISTRFGTVWGICSRSARGRLVTHYLGLPYAEPPVGDLRFRSPRPWSRAWTEVYNATINRNMCVQLNQNGDIVGSEDCLYLNIFVPDVSEKPEENSGLPVMVYVHGDKYSSGSSNSRNLPPDYLMNQDVILVTINYRLNILGFLSTGSEANPGNYGLKDVIMALQWIQENIASFDGDPGNVTLWGHDSGASMVHALALNDRTERLFNRYILQSGNALCPWAISTRSWARRVALHVANWLGCLPQKTKDEENEETESNATTTSPEVTIETEDRDAEDEDYTEEDEQSIMRCLREADVKKLGKMLQHYKSWKQKPCCVFALTIEEESTDAVVTFHPLNAIKTSRFRDIPFIMGVTRDDGLMKMSDNAVFAKELINNFKTYLPYSLEYYQLISNATMFVDAIEEFYFPGNRCLSEGENVTEVHPLFWDSVLKMVSDALFLWPAYQTLKYQSEKMNSSAYFYLFDYEGTFTSTFSSGDTAYYDQMLHNTETDITMINIMTEMWTSFAASGVPKAWRIPSWPDYKESHEFLRFGVGRNSDVVVEDAFFPERMAFWEELTANLTIMREIEDYTTFEVPIELIFDNDESSNDSIRTVGSTVFVYTVILLVTHFL</sequence>
<evidence type="ECO:0000259" key="3">
    <source>
        <dbReference type="Pfam" id="PF00135"/>
    </source>
</evidence>
<feature type="domain" description="Carboxylesterase type B" evidence="3">
    <location>
        <begin position="104"/>
        <end position="652"/>
    </location>
</feature>
<dbReference type="InterPro" id="IPR002018">
    <property type="entry name" value="CarbesteraseB"/>
</dbReference>
<keyword evidence="1" id="KW-0325">Glycoprotein</keyword>
<evidence type="ECO:0000313" key="5">
    <source>
        <dbReference type="Proteomes" id="UP001642520"/>
    </source>
</evidence>
<gene>
    <name evidence="4" type="ORF">XYLVIOL_LOCUS5314</name>
</gene>
<comment type="caution">
    <text evidence="4">The sequence shown here is derived from an EMBL/GenBank/DDBJ whole genome shotgun (WGS) entry which is preliminary data.</text>
</comment>
<dbReference type="Proteomes" id="UP001642520">
    <property type="component" value="Unassembled WGS sequence"/>
</dbReference>
<accession>A0ABP1NLU7</accession>
<protein>
    <recommendedName>
        <fullName evidence="3">Carboxylesterase type B domain-containing protein</fullName>
    </recommendedName>
</protein>
<dbReference type="Gene3D" id="3.40.50.1820">
    <property type="entry name" value="alpha/beta hydrolase"/>
    <property type="match status" value="1"/>
</dbReference>
<name>A0ABP1NLU7_XYLVO</name>
<feature type="region of interest" description="Disordered" evidence="2">
    <location>
        <begin position="348"/>
        <end position="384"/>
    </location>
</feature>
<dbReference type="EMBL" id="CAXAJV020001292">
    <property type="protein sequence ID" value="CAL7942011.1"/>
    <property type="molecule type" value="Genomic_DNA"/>
</dbReference>
<feature type="compositionally biased region" description="Acidic residues" evidence="2">
    <location>
        <begin position="369"/>
        <end position="384"/>
    </location>
</feature>
<organism evidence="4 5">
    <name type="scientific">Xylocopa violacea</name>
    <name type="common">Violet carpenter bee</name>
    <name type="synonym">Apis violacea</name>
    <dbReference type="NCBI Taxonomy" id="135666"/>
    <lineage>
        <taxon>Eukaryota</taxon>
        <taxon>Metazoa</taxon>
        <taxon>Ecdysozoa</taxon>
        <taxon>Arthropoda</taxon>
        <taxon>Hexapoda</taxon>
        <taxon>Insecta</taxon>
        <taxon>Pterygota</taxon>
        <taxon>Neoptera</taxon>
        <taxon>Endopterygota</taxon>
        <taxon>Hymenoptera</taxon>
        <taxon>Apocrita</taxon>
        <taxon>Aculeata</taxon>
        <taxon>Apoidea</taxon>
        <taxon>Anthophila</taxon>
        <taxon>Apidae</taxon>
        <taxon>Xylocopa</taxon>
        <taxon>Xylocopa</taxon>
    </lineage>
</organism>
<dbReference type="SUPFAM" id="SSF53474">
    <property type="entry name" value="alpha/beta-Hydrolases"/>
    <property type="match status" value="1"/>
</dbReference>
<dbReference type="PANTHER" id="PTHR11559">
    <property type="entry name" value="CARBOXYLESTERASE"/>
    <property type="match status" value="1"/>
</dbReference>